<feature type="binding site" evidence="10">
    <location>
        <begin position="176"/>
        <end position="182"/>
    </location>
    <ligand>
        <name>GTP</name>
        <dbReference type="ChEBI" id="CHEBI:37565"/>
    </ligand>
</feature>
<keyword evidence="7" id="KW-0564">Palmitate</keyword>
<keyword evidence="6 10" id="KW-0342">GTP-binding</keyword>
<evidence type="ECO:0000256" key="10">
    <source>
        <dbReference type="PIRSR" id="PIRSR601019-1"/>
    </source>
</evidence>
<dbReference type="EMBL" id="KN846959">
    <property type="protein sequence ID" value="KIW67472.1"/>
    <property type="molecule type" value="Genomic_DNA"/>
</dbReference>
<comment type="similarity">
    <text evidence="1">Belongs to the G-alpha family. G(q) subfamily.</text>
</comment>
<evidence type="ECO:0000313" key="12">
    <source>
        <dbReference type="EMBL" id="KIW67472.1"/>
    </source>
</evidence>
<evidence type="ECO:0000256" key="2">
    <source>
        <dbReference type="ARBA" id="ARBA00022707"/>
    </source>
</evidence>
<dbReference type="GO" id="GO:0005834">
    <property type="term" value="C:heterotrimeric G-protein complex"/>
    <property type="evidence" value="ECO:0007669"/>
    <property type="project" value="InterPro"/>
</dbReference>
<evidence type="ECO:0000313" key="13">
    <source>
        <dbReference type="Proteomes" id="UP000054266"/>
    </source>
</evidence>
<dbReference type="PANTHER" id="PTHR10218:SF302">
    <property type="entry name" value="GUANINE NUCLEOTIDE-BINDING PROTEIN ALPHA-5 SUBUNIT"/>
    <property type="match status" value="1"/>
</dbReference>
<feature type="binding site" evidence="11">
    <location>
        <position position="47"/>
    </location>
    <ligand>
        <name>Mg(2+)</name>
        <dbReference type="ChEBI" id="CHEBI:18420"/>
    </ligand>
</feature>
<feature type="binding site" evidence="10">
    <location>
        <begin position="272"/>
        <end position="275"/>
    </location>
    <ligand>
        <name>GTP</name>
        <dbReference type="ChEBI" id="CHEBI:37565"/>
    </ligand>
</feature>
<dbReference type="GO" id="GO:0005737">
    <property type="term" value="C:cytoplasm"/>
    <property type="evidence" value="ECO:0007669"/>
    <property type="project" value="TreeGrafter"/>
</dbReference>
<reference evidence="12 13" key="1">
    <citation type="submission" date="2015-01" db="EMBL/GenBank/DDBJ databases">
        <title>The Genome Sequence of Capronia semiimmersa CBS27337.</title>
        <authorList>
            <consortium name="The Broad Institute Genomics Platform"/>
            <person name="Cuomo C."/>
            <person name="de Hoog S."/>
            <person name="Gorbushina A."/>
            <person name="Stielow B."/>
            <person name="Teixiera M."/>
            <person name="Abouelleil A."/>
            <person name="Chapman S.B."/>
            <person name="Priest M."/>
            <person name="Young S.K."/>
            <person name="Wortman J."/>
            <person name="Nusbaum C."/>
            <person name="Birren B."/>
        </authorList>
    </citation>
    <scope>NUCLEOTIDE SEQUENCE [LARGE SCALE GENOMIC DNA]</scope>
    <source>
        <strain evidence="12 13">CBS 27337</strain>
    </source>
</reference>
<evidence type="ECO:0000256" key="11">
    <source>
        <dbReference type="PIRSR" id="PIRSR601019-2"/>
    </source>
</evidence>
<evidence type="ECO:0000256" key="6">
    <source>
        <dbReference type="ARBA" id="ARBA00023134"/>
    </source>
</evidence>
<keyword evidence="2" id="KW-0519">Myristate</keyword>
<dbReference type="PANTHER" id="PTHR10218">
    <property type="entry name" value="GTP-BINDING PROTEIN ALPHA SUBUNIT"/>
    <property type="match status" value="1"/>
</dbReference>
<dbReference type="InterPro" id="IPR011025">
    <property type="entry name" value="GproteinA_insert"/>
</dbReference>
<dbReference type="PRINTS" id="PR01241">
    <property type="entry name" value="GPROTEINAFNG"/>
</dbReference>
<dbReference type="FunFam" id="3.40.50.300:FF:003800">
    <property type="entry name" value="Guanine nucleotide-binding protein G(k) subunit alpha"/>
    <property type="match status" value="1"/>
</dbReference>
<proteinExistence type="inferred from homology"/>
<dbReference type="GO" id="GO:0031683">
    <property type="term" value="F:G-protein beta/gamma-subunit complex binding"/>
    <property type="evidence" value="ECO:0007669"/>
    <property type="project" value="InterPro"/>
</dbReference>
<keyword evidence="13" id="KW-1185">Reference proteome</keyword>
<keyword evidence="8" id="KW-0807">Transducer</keyword>
<dbReference type="InterPro" id="IPR027417">
    <property type="entry name" value="P-loop_NTPase"/>
</dbReference>
<dbReference type="PROSITE" id="PS51882">
    <property type="entry name" value="G_ALPHA"/>
    <property type="match status" value="1"/>
</dbReference>
<protein>
    <submittedName>
        <fullName evidence="12">Uncharacterized protein</fullName>
    </submittedName>
</protein>
<keyword evidence="3 11" id="KW-0479">Metal-binding</keyword>
<dbReference type="InterPro" id="IPR001019">
    <property type="entry name" value="Gprotein_alpha_su"/>
</dbReference>
<dbReference type="HOGENOM" id="CLU_014184_6_0_1"/>
<dbReference type="SUPFAM" id="SSF52540">
    <property type="entry name" value="P-loop containing nucleoside triphosphate hydrolases"/>
    <property type="match status" value="1"/>
</dbReference>
<dbReference type="GO" id="GO:0046872">
    <property type="term" value="F:metal ion binding"/>
    <property type="evidence" value="ECO:0007669"/>
    <property type="project" value="UniProtKB-KW"/>
</dbReference>
<dbReference type="SMART" id="SM00275">
    <property type="entry name" value="G_alpha"/>
    <property type="match status" value="1"/>
</dbReference>
<evidence type="ECO:0000256" key="3">
    <source>
        <dbReference type="ARBA" id="ARBA00022723"/>
    </source>
</evidence>
<feature type="binding site" evidence="10">
    <location>
        <begin position="151"/>
        <end position="152"/>
    </location>
    <ligand>
        <name>GTP</name>
        <dbReference type="ChEBI" id="CHEBI:37565"/>
    </ligand>
</feature>
<dbReference type="GO" id="GO:0005525">
    <property type="term" value="F:GTP binding"/>
    <property type="evidence" value="ECO:0007669"/>
    <property type="project" value="UniProtKB-KW"/>
</dbReference>
<keyword evidence="9" id="KW-0449">Lipoprotein</keyword>
<evidence type="ECO:0000256" key="7">
    <source>
        <dbReference type="ARBA" id="ARBA00023139"/>
    </source>
</evidence>
<dbReference type="InterPro" id="IPR002975">
    <property type="entry name" value="Fungi_Gprotein_alpha"/>
</dbReference>
<evidence type="ECO:0000256" key="1">
    <source>
        <dbReference type="ARBA" id="ARBA00007976"/>
    </source>
</evidence>
<dbReference type="STRING" id="5601.A0A0D2DZD2"/>
<gene>
    <name evidence="12" type="ORF">PV04_06719</name>
</gene>
<keyword evidence="4 10" id="KW-0547">Nucleotide-binding</keyword>
<organism evidence="12 13">
    <name type="scientific">Phialophora macrospora</name>
    <dbReference type="NCBI Taxonomy" id="1851006"/>
    <lineage>
        <taxon>Eukaryota</taxon>
        <taxon>Fungi</taxon>
        <taxon>Dikarya</taxon>
        <taxon>Ascomycota</taxon>
        <taxon>Pezizomycotina</taxon>
        <taxon>Eurotiomycetes</taxon>
        <taxon>Chaetothyriomycetidae</taxon>
        <taxon>Chaetothyriales</taxon>
        <taxon>Herpotrichiellaceae</taxon>
        <taxon>Phialophora</taxon>
    </lineage>
</organism>
<dbReference type="Gene3D" id="3.40.50.300">
    <property type="entry name" value="P-loop containing nucleotide triphosphate hydrolases"/>
    <property type="match status" value="1"/>
</dbReference>
<feature type="binding site" evidence="11">
    <location>
        <position position="182"/>
    </location>
    <ligand>
        <name>Mg(2+)</name>
        <dbReference type="ChEBI" id="CHEBI:18420"/>
    </ligand>
</feature>
<dbReference type="Gene3D" id="1.10.400.10">
    <property type="entry name" value="GI Alpha 1, domain 2-like"/>
    <property type="match status" value="1"/>
</dbReference>
<dbReference type="PRINTS" id="PR00318">
    <property type="entry name" value="GPROTEINA"/>
</dbReference>
<dbReference type="GO" id="GO:0003924">
    <property type="term" value="F:GTPase activity"/>
    <property type="evidence" value="ECO:0007669"/>
    <property type="project" value="InterPro"/>
</dbReference>
<evidence type="ECO:0000256" key="9">
    <source>
        <dbReference type="ARBA" id="ARBA00023288"/>
    </source>
</evidence>
<dbReference type="Proteomes" id="UP000054266">
    <property type="component" value="Unassembled WGS sequence"/>
</dbReference>
<dbReference type="Pfam" id="PF00503">
    <property type="entry name" value="G-alpha"/>
    <property type="match status" value="1"/>
</dbReference>
<dbReference type="GO" id="GO:0001664">
    <property type="term" value="F:G protein-coupled receptor binding"/>
    <property type="evidence" value="ECO:0007669"/>
    <property type="project" value="InterPro"/>
</dbReference>
<sequence length="342" mass="38879">MGCTLTKEDDDGRAKHNQIEKKLKSEHVSRTREIKILMLGTGDSGKSTVLKQLKLINGGGYSDEERTCLKSVIFTNIVQSMQAVLEAMDIFGIPFASPATANPHASLIYSQRQKITTQELSPEVYRAIRTLWDDAGIRACFSRGSEFQVCDSAQYYFDEIDRIAAESFVPNDQDILRSRQKTTGVAEFSFASSSKDTVYRIIDVGGQRSERKKWMHHFEDVDLVLFLVALSEYDQALYEDGSVNRLQEALDLFHSICQSQWFRRTAVQLVFNKTDLFREKLKHSPLEAYFPDFQGGADYEAAREYIANKFISIAQTRYPDNDLCATDTAQVTLLMGRIINRL</sequence>
<evidence type="ECO:0000256" key="5">
    <source>
        <dbReference type="ARBA" id="ARBA00022842"/>
    </source>
</evidence>
<feature type="binding site" evidence="10">
    <location>
        <position position="325"/>
    </location>
    <ligand>
        <name>GTP</name>
        <dbReference type="ChEBI" id="CHEBI:37565"/>
    </ligand>
</feature>
<dbReference type="CDD" id="cd00066">
    <property type="entry name" value="G-alpha"/>
    <property type="match status" value="1"/>
</dbReference>
<evidence type="ECO:0000256" key="4">
    <source>
        <dbReference type="ARBA" id="ARBA00022741"/>
    </source>
</evidence>
<dbReference type="GO" id="GO:0007188">
    <property type="term" value="P:adenylate cyclase-modulating G protein-coupled receptor signaling pathway"/>
    <property type="evidence" value="ECO:0007669"/>
    <property type="project" value="TreeGrafter"/>
</dbReference>
<name>A0A0D2DZD2_9EURO</name>
<feature type="binding site" evidence="10">
    <location>
        <begin position="203"/>
        <end position="207"/>
    </location>
    <ligand>
        <name>GTP</name>
        <dbReference type="ChEBI" id="CHEBI:37565"/>
    </ligand>
</feature>
<evidence type="ECO:0000256" key="8">
    <source>
        <dbReference type="ARBA" id="ARBA00023224"/>
    </source>
</evidence>
<accession>A0A0D2DZD2</accession>
<keyword evidence="5 11" id="KW-0460">Magnesium</keyword>
<dbReference type="AlphaFoldDB" id="A0A0D2DZD2"/>
<dbReference type="FunFam" id="1.10.400.10:FF:000002">
    <property type="entry name" value="guanine nucleotide-binding protein G(Q) subunit alpha"/>
    <property type="match status" value="1"/>
</dbReference>
<dbReference type="SUPFAM" id="SSF47895">
    <property type="entry name" value="Transducin (alpha subunit), insertion domain"/>
    <property type="match status" value="1"/>
</dbReference>